<comment type="subunit">
    <text evidence="3">Might form dimers or tetramers of disulfide-linked A and B chains.</text>
</comment>
<name>A0AAP0JLX9_9MAGN</name>
<organism evidence="6 7">
    <name type="scientific">Stephania yunnanensis</name>
    <dbReference type="NCBI Taxonomy" id="152371"/>
    <lineage>
        <taxon>Eukaryota</taxon>
        <taxon>Viridiplantae</taxon>
        <taxon>Streptophyta</taxon>
        <taxon>Embryophyta</taxon>
        <taxon>Tracheophyta</taxon>
        <taxon>Spermatophyta</taxon>
        <taxon>Magnoliopsida</taxon>
        <taxon>Ranunculales</taxon>
        <taxon>Menispermaceae</taxon>
        <taxon>Menispermoideae</taxon>
        <taxon>Cissampelideae</taxon>
        <taxon>Stephania</taxon>
    </lineage>
</organism>
<reference evidence="6 7" key="1">
    <citation type="submission" date="2024-01" db="EMBL/GenBank/DDBJ databases">
        <title>Genome assemblies of Stephania.</title>
        <authorList>
            <person name="Yang L."/>
        </authorList>
    </citation>
    <scope>NUCLEOTIDE SEQUENCE [LARGE SCALE GENOMIC DNA]</scope>
    <source>
        <strain evidence="6">YNDBR</strain>
        <tissue evidence="6">Leaf</tissue>
    </source>
</reference>
<comment type="catalytic activity">
    <reaction evidence="3">
        <text>Endohydrolysis of the N-glycosidic bond at one specific adenosine on the 28S rRNA.</text>
        <dbReference type="EC" id="3.2.2.22"/>
    </reaction>
</comment>
<protein>
    <recommendedName>
        <fullName evidence="3">Ribosome-inactivating protein</fullName>
    </recommendedName>
    <component>
        <recommendedName>
            <fullName evidence="3">Ribosome-inactivating protein chain A</fullName>
        </recommendedName>
        <alternativeName>
            <fullName evidence="3">rRNA N-glycosidase</fullName>
            <ecNumber evidence="3">3.2.2.22</ecNumber>
        </alternativeName>
    </component>
    <component>
        <recommendedName>
            <fullName evidence="3">Ribosome-inactivating protein chain B</fullName>
        </recommendedName>
    </component>
</protein>
<feature type="signal peptide" evidence="4">
    <location>
        <begin position="1"/>
        <end position="22"/>
    </location>
</feature>
<sequence length="583" mass="65153">MMKMKWSAILAVWICWTITIQSHQIWSSTLSLPLTMTDSKLGAPDYPKVTYDASSVDEEAYGEMIKKLRNHLVSGSYSHGIPRLRDPTTVPDSERYVLVEIAASRIQTMTFAIDVTNVYVVGYCDGIQRYFFNESQANAPDLLFTDAAVTSPNRRSSNYNALESRAGATRENIPLGLQGLLGAIATLASGWAEDPRSLLKVIQMISEAARYWEIESRVRNNVQFYPDGYMIDLENNWSSLSTQIQISDFLAFEREIRIGDRVADNVNSFVIASLYLMMFVCNPTASTTTSSTNTSFDVPHLQLVTQQQPNLLGVGGADDQTCNHSVDPRTRIMGRNGMCVDVEKFIYMDNNPIVLYTCKTSDFKNQFWTLGKNGRIQSLEKCLAASGTEPGSSVVIHECETLDDNALGWAMSYTGELLNAYSGLALTAKDGTDASKLTLEERDDSSFQTWKTTNKLTPVYAYIHGQKNQCISYDLGYKVYTETCSQESKQQWRLFPDGTIRPLEWLDGCIEIASLSSAANTISIQAGRCSESPELHKWVFSHDGAIRNWKSKKVIDASVSKPGDLVAWDFHGGMNQIWTLEYV</sequence>
<dbReference type="InterPro" id="IPR000772">
    <property type="entry name" value="Ricin_B_lectin"/>
</dbReference>
<keyword evidence="1" id="KW-1015">Disulfide bond</keyword>
<evidence type="ECO:0000256" key="4">
    <source>
        <dbReference type="SAM" id="SignalP"/>
    </source>
</evidence>
<keyword evidence="7" id="KW-1185">Reference proteome</keyword>
<dbReference type="PROSITE" id="PS50231">
    <property type="entry name" value="RICIN_B_LECTIN"/>
    <property type="match status" value="2"/>
</dbReference>
<dbReference type="GO" id="GO:0030598">
    <property type="term" value="F:rRNA N-glycosylase activity"/>
    <property type="evidence" value="ECO:0007669"/>
    <property type="project" value="UniProtKB-EC"/>
</dbReference>
<dbReference type="EC" id="3.2.2.22" evidence="3"/>
<dbReference type="Gene3D" id="4.10.470.10">
    <property type="entry name" value="Ricin (A Subunit), domain 2"/>
    <property type="match status" value="1"/>
</dbReference>
<dbReference type="GO" id="GO:0017148">
    <property type="term" value="P:negative regulation of translation"/>
    <property type="evidence" value="ECO:0007669"/>
    <property type="project" value="UniProtKB-KW"/>
</dbReference>
<feature type="domain" description="Ricin B lectin" evidence="5">
    <location>
        <begin position="327"/>
        <end position="453"/>
    </location>
</feature>
<keyword evidence="3" id="KW-0800">Toxin</keyword>
<dbReference type="SUPFAM" id="SSF50370">
    <property type="entry name" value="Ricin B-like lectins"/>
    <property type="match status" value="2"/>
</dbReference>
<accession>A0AAP0JLX9</accession>
<evidence type="ECO:0000256" key="2">
    <source>
        <dbReference type="ARBA" id="ARBA00023180"/>
    </source>
</evidence>
<evidence type="ECO:0000256" key="1">
    <source>
        <dbReference type="ARBA" id="ARBA00023157"/>
    </source>
</evidence>
<dbReference type="PANTHER" id="PTHR33453:SF34">
    <property type="entry name" value="RIBOSOME-INACTIVATING PROTEIN"/>
    <property type="match status" value="1"/>
</dbReference>
<dbReference type="PANTHER" id="PTHR33453">
    <property type="match status" value="1"/>
</dbReference>
<feature type="chain" id="PRO_5042887174" description="Ribosome-inactivating protein" evidence="4">
    <location>
        <begin position="23"/>
        <end position="583"/>
    </location>
</feature>
<dbReference type="InterPro" id="IPR017989">
    <property type="entry name" value="Ribosome_inactivat_1/2"/>
</dbReference>
<evidence type="ECO:0000259" key="5">
    <source>
        <dbReference type="SMART" id="SM00458"/>
    </source>
</evidence>
<dbReference type="PRINTS" id="PR00396">
    <property type="entry name" value="SHIGARICIN"/>
</dbReference>
<dbReference type="GO" id="GO:0090729">
    <property type="term" value="F:toxin activity"/>
    <property type="evidence" value="ECO:0007669"/>
    <property type="project" value="UniProtKB-KW"/>
</dbReference>
<dbReference type="InterPro" id="IPR016138">
    <property type="entry name" value="Ribosome_inactivat_prot_sub1"/>
</dbReference>
<feature type="domain" description="Ricin B lectin" evidence="5">
    <location>
        <begin position="457"/>
        <end position="581"/>
    </location>
</feature>
<keyword evidence="3" id="KW-0652">Protein synthesis inhibitor</keyword>
<dbReference type="AlphaFoldDB" id="A0AAP0JLX9"/>
<evidence type="ECO:0000256" key="3">
    <source>
        <dbReference type="RuleBase" id="RU004915"/>
    </source>
</evidence>
<comment type="similarity">
    <text evidence="3">Belongs to the ribosome-inactivating protein family.</text>
</comment>
<dbReference type="InterPro" id="IPR035992">
    <property type="entry name" value="Ricin_B-like_lectins"/>
</dbReference>
<keyword evidence="2" id="KW-0325">Glycoprotein</keyword>
<dbReference type="InterPro" id="IPR016139">
    <property type="entry name" value="Ribosome_inactivat_prot_sub2"/>
</dbReference>
<dbReference type="EMBL" id="JBBNAF010000006">
    <property type="protein sequence ID" value="KAK9136055.1"/>
    <property type="molecule type" value="Genomic_DNA"/>
</dbReference>
<dbReference type="Pfam" id="PF00161">
    <property type="entry name" value="RIP"/>
    <property type="match status" value="1"/>
</dbReference>
<keyword evidence="4" id="KW-0732">Signal</keyword>
<dbReference type="InterPro" id="IPR001574">
    <property type="entry name" value="Ribosome_inactivat_prot"/>
</dbReference>
<evidence type="ECO:0000313" key="7">
    <source>
        <dbReference type="Proteomes" id="UP001420932"/>
    </source>
</evidence>
<gene>
    <name evidence="6" type="ORF">Syun_015385</name>
</gene>
<dbReference type="GO" id="GO:0006952">
    <property type="term" value="P:defense response"/>
    <property type="evidence" value="ECO:0007669"/>
    <property type="project" value="UniProtKB-KW"/>
</dbReference>
<dbReference type="Pfam" id="PF00652">
    <property type="entry name" value="Ricin_B_lectin"/>
    <property type="match status" value="2"/>
</dbReference>
<comment type="caution">
    <text evidence="6">The sequence shown here is derived from an EMBL/GenBank/DDBJ whole genome shotgun (WGS) entry which is preliminary data.</text>
</comment>
<dbReference type="Proteomes" id="UP001420932">
    <property type="component" value="Unassembled WGS sequence"/>
</dbReference>
<comment type="function">
    <text evidence="3">The A chain is responsible for inhibiting protein synthesis through the catalytic inactivation of 60S ribosomal subunits by removing adenine from position 4,324 of 28S rRNA. The B chain binds to cell receptors and probably facilitates the entry into the cell of the A chain; B chains are also responsible for cell agglutination (lectin activity).</text>
</comment>
<dbReference type="InterPro" id="IPR036041">
    <property type="entry name" value="Ribosome-inact_prot_sf"/>
</dbReference>
<dbReference type="Gene3D" id="3.40.420.10">
    <property type="entry name" value="Ricin (A subunit), domain 1"/>
    <property type="match status" value="1"/>
</dbReference>
<evidence type="ECO:0000313" key="6">
    <source>
        <dbReference type="EMBL" id="KAK9136055.1"/>
    </source>
</evidence>
<dbReference type="Gene3D" id="2.80.10.50">
    <property type="match status" value="2"/>
</dbReference>
<keyword evidence="3" id="KW-0378">Hydrolase</keyword>
<proteinExistence type="inferred from homology"/>
<keyword evidence="3" id="KW-0611">Plant defense</keyword>
<dbReference type="SUPFAM" id="SSF56371">
    <property type="entry name" value="Ribosome inactivating proteins (RIP)"/>
    <property type="match status" value="1"/>
</dbReference>
<dbReference type="SMART" id="SM00458">
    <property type="entry name" value="RICIN"/>
    <property type="match status" value="2"/>
</dbReference>